<protein>
    <submittedName>
        <fullName evidence="2">Uncharacterized protein</fullName>
    </submittedName>
</protein>
<dbReference type="RefSeq" id="XP_007703910.1">
    <property type="nucleotide sequence ID" value="XM_007705720.1"/>
</dbReference>
<keyword evidence="1" id="KW-1133">Transmembrane helix</keyword>
<keyword evidence="1" id="KW-0472">Membrane</keyword>
<feature type="transmembrane region" description="Helical" evidence="1">
    <location>
        <begin position="53"/>
        <end position="73"/>
    </location>
</feature>
<sequence>MQWGTIRQVLMWIMWTKTLFFGSCSGCSCFFGGAGLLCGQIRHQTRWSLRCGYLHRLFIVYTGAWAYCSTLFITRRNLDDI</sequence>
<feature type="transmembrane region" description="Helical" evidence="1">
    <location>
        <begin position="20"/>
        <end position="41"/>
    </location>
</feature>
<keyword evidence="3" id="KW-1185">Reference proteome</keyword>
<evidence type="ECO:0000313" key="2">
    <source>
        <dbReference type="EMBL" id="EMD60603.1"/>
    </source>
</evidence>
<keyword evidence="1" id="KW-0812">Transmembrane</keyword>
<accession>M2S021</accession>
<reference evidence="3" key="2">
    <citation type="journal article" date="2013" name="PLoS Genet.">
        <title>Comparative genome structure, secondary metabolite, and effector coding capacity across Cochliobolus pathogens.</title>
        <authorList>
            <person name="Condon B.J."/>
            <person name="Leng Y."/>
            <person name="Wu D."/>
            <person name="Bushley K.E."/>
            <person name="Ohm R.A."/>
            <person name="Otillar R."/>
            <person name="Martin J."/>
            <person name="Schackwitz W."/>
            <person name="Grimwood J."/>
            <person name="MohdZainudin N."/>
            <person name="Xue C."/>
            <person name="Wang R."/>
            <person name="Manning V.A."/>
            <person name="Dhillon B."/>
            <person name="Tu Z.J."/>
            <person name="Steffenson B.J."/>
            <person name="Salamov A."/>
            <person name="Sun H."/>
            <person name="Lowry S."/>
            <person name="LaButti K."/>
            <person name="Han J."/>
            <person name="Copeland A."/>
            <person name="Lindquist E."/>
            <person name="Barry K."/>
            <person name="Schmutz J."/>
            <person name="Baker S.E."/>
            <person name="Ciuffetti L.M."/>
            <person name="Grigoriev I.V."/>
            <person name="Zhong S."/>
            <person name="Turgeon B.G."/>
        </authorList>
    </citation>
    <scope>NUCLEOTIDE SEQUENCE [LARGE SCALE GENOMIC DNA]</scope>
    <source>
        <strain evidence="3">ND90Pr / ATCC 201652</strain>
    </source>
</reference>
<dbReference type="KEGG" id="bsc:COCSADRAFT_244747"/>
<reference evidence="2 3" key="1">
    <citation type="journal article" date="2012" name="PLoS Pathog.">
        <title>Diverse lifestyles and strategies of plant pathogenesis encoded in the genomes of eighteen Dothideomycetes fungi.</title>
        <authorList>
            <person name="Ohm R.A."/>
            <person name="Feau N."/>
            <person name="Henrissat B."/>
            <person name="Schoch C.L."/>
            <person name="Horwitz B.A."/>
            <person name="Barry K.W."/>
            <person name="Condon B.J."/>
            <person name="Copeland A.C."/>
            <person name="Dhillon B."/>
            <person name="Glaser F."/>
            <person name="Hesse C.N."/>
            <person name="Kosti I."/>
            <person name="LaButti K."/>
            <person name="Lindquist E.A."/>
            <person name="Lucas S."/>
            <person name="Salamov A.A."/>
            <person name="Bradshaw R.E."/>
            <person name="Ciuffetti L."/>
            <person name="Hamelin R.C."/>
            <person name="Kema G.H.J."/>
            <person name="Lawrence C."/>
            <person name="Scott J.A."/>
            <person name="Spatafora J.W."/>
            <person name="Turgeon B.G."/>
            <person name="de Wit P.J.G.M."/>
            <person name="Zhong S."/>
            <person name="Goodwin S.B."/>
            <person name="Grigoriev I.V."/>
        </authorList>
    </citation>
    <scope>NUCLEOTIDE SEQUENCE [LARGE SCALE GENOMIC DNA]</scope>
    <source>
        <strain evidence="3">ND90Pr / ATCC 201652</strain>
    </source>
</reference>
<organism evidence="2 3">
    <name type="scientific">Cochliobolus sativus (strain ND90Pr / ATCC 201652)</name>
    <name type="common">Common root rot and spot blotch fungus</name>
    <name type="synonym">Bipolaris sorokiniana</name>
    <dbReference type="NCBI Taxonomy" id="665912"/>
    <lineage>
        <taxon>Eukaryota</taxon>
        <taxon>Fungi</taxon>
        <taxon>Dikarya</taxon>
        <taxon>Ascomycota</taxon>
        <taxon>Pezizomycotina</taxon>
        <taxon>Dothideomycetes</taxon>
        <taxon>Pleosporomycetidae</taxon>
        <taxon>Pleosporales</taxon>
        <taxon>Pleosporineae</taxon>
        <taxon>Pleosporaceae</taxon>
        <taxon>Bipolaris</taxon>
    </lineage>
</organism>
<dbReference type="GeneID" id="19135093"/>
<dbReference type="EMBL" id="KB445650">
    <property type="protein sequence ID" value="EMD60603.1"/>
    <property type="molecule type" value="Genomic_DNA"/>
</dbReference>
<dbReference type="Proteomes" id="UP000016934">
    <property type="component" value="Unassembled WGS sequence"/>
</dbReference>
<evidence type="ECO:0000313" key="3">
    <source>
        <dbReference type="Proteomes" id="UP000016934"/>
    </source>
</evidence>
<evidence type="ECO:0000256" key="1">
    <source>
        <dbReference type="SAM" id="Phobius"/>
    </source>
</evidence>
<proteinExistence type="predicted"/>
<gene>
    <name evidence="2" type="ORF">COCSADRAFT_244747</name>
</gene>
<dbReference type="PROSITE" id="PS51257">
    <property type="entry name" value="PROKAR_LIPOPROTEIN"/>
    <property type="match status" value="1"/>
</dbReference>
<dbReference type="AlphaFoldDB" id="M2S021"/>
<name>M2S021_COCSN</name>
<dbReference type="HOGENOM" id="CLU_2573719_0_0_1"/>